<evidence type="ECO:0000259" key="2">
    <source>
        <dbReference type="Pfam" id="PF04296"/>
    </source>
</evidence>
<evidence type="ECO:0000313" key="4">
    <source>
        <dbReference type="Proteomes" id="UP000606044"/>
    </source>
</evidence>
<accession>A0A917CC69</accession>
<evidence type="ECO:0000256" key="1">
    <source>
        <dbReference type="SAM" id="MobiDB-lite"/>
    </source>
</evidence>
<gene>
    <name evidence="3" type="ORF">GCM10007301_45020</name>
</gene>
<dbReference type="SUPFAM" id="SSF64376">
    <property type="entry name" value="YlxR-like"/>
    <property type="match status" value="1"/>
</dbReference>
<reference evidence="3" key="2">
    <citation type="submission" date="2020-09" db="EMBL/GenBank/DDBJ databases">
        <authorList>
            <person name="Sun Q."/>
            <person name="Sedlacek I."/>
        </authorList>
    </citation>
    <scope>NUCLEOTIDE SEQUENCE</scope>
    <source>
        <strain evidence="3">CCM 7897</strain>
    </source>
</reference>
<dbReference type="Pfam" id="PF04296">
    <property type="entry name" value="YlxR"/>
    <property type="match status" value="1"/>
</dbReference>
<feature type="region of interest" description="Disordered" evidence="1">
    <location>
        <begin position="218"/>
        <end position="238"/>
    </location>
</feature>
<dbReference type="InterPro" id="IPR029064">
    <property type="entry name" value="Ribosomal_eL30-like_sf"/>
</dbReference>
<dbReference type="Gene3D" id="3.30.1330.30">
    <property type="match status" value="1"/>
</dbReference>
<dbReference type="CDD" id="cd00279">
    <property type="entry name" value="YlxR"/>
    <property type="match status" value="1"/>
</dbReference>
<dbReference type="InterPro" id="IPR037465">
    <property type="entry name" value="YlxR"/>
</dbReference>
<keyword evidence="3" id="KW-0238">DNA-binding</keyword>
<dbReference type="NCBIfam" id="NF006622">
    <property type="entry name" value="PRK09190.1"/>
    <property type="match status" value="1"/>
</dbReference>
<feature type="domain" description="YlxR" evidence="2">
    <location>
        <begin position="26"/>
        <end position="91"/>
    </location>
</feature>
<dbReference type="EMBL" id="BMCT01000008">
    <property type="protein sequence ID" value="GGF79895.1"/>
    <property type="molecule type" value="Genomic_DNA"/>
</dbReference>
<sequence length="238" mass="25218">MLSSVDQDETDGGPRMLTAARAPDARLCLATRQVTPLSDMLRYVVGPDGAIVPDLSRKLPGRGAWVTATRAALDQAIKRKAFGRAFKGKGQSAPDLPDLVETLLVADTRAALSLANKAGRVVTGTTKVQSALSDGNISLLLHASDARPDGIRKLNGFARQLEAAGMHPVAIVDCLSGVELDLALGRSNVVHAALLSHPTTAGFLARCRRLERWRMGTTASVPEGHCPPPDRMQGTDTE</sequence>
<dbReference type="GO" id="GO:0003677">
    <property type="term" value="F:DNA binding"/>
    <property type="evidence" value="ECO:0007669"/>
    <property type="project" value="UniProtKB-KW"/>
</dbReference>
<dbReference type="AlphaFoldDB" id="A0A917CC69"/>
<dbReference type="Proteomes" id="UP000606044">
    <property type="component" value="Unassembled WGS sequence"/>
</dbReference>
<dbReference type="InterPro" id="IPR035931">
    <property type="entry name" value="YlxR-like_sf"/>
</dbReference>
<organism evidence="3 4">
    <name type="scientific">Azorhizobium oxalatiphilum</name>
    <dbReference type="NCBI Taxonomy" id="980631"/>
    <lineage>
        <taxon>Bacteria</taxon>
        <taxon>Pseudomonadati</taxon>
        <taxon>Pseudomonadota</taxon>
        <taxon>Alphaproteobacteria</taxon>
        <taxon>Hyphomicrobiales</taxon>
        <taxon>Xanthobacteraceae</taxon>
        <taxon>Azorhizobium</taxon>
    </lineage>
</organism>
<dbReference type="PANTHER" id="PTHR34215">
    <property type="entry name" value="BLL0784 PROTEIN"/>
    <property type="match status" value="1"/>
</dbReference>
<evidence type="ECO:0000313" key="3">
    <source>
        <dbReference type="EMBL" id="GGF79895.1"/>
    </source>
</evidence>
<comment type="caution">
    <text evidence="3">The sequence shown here is derived from an EMBL/GenBank/DDBJ whole genome shotgun (WGS) entry which is preliminary data.</text>
</comment>
<name>A0A917CC69_9HYPH</name>
<dbReference type="PANTHER" id="PTHR34215:SF1">
    <property type="entry name" value="YLXR DOMAIN-CONTAINING PROTEIN"/>
    <property type="match status" value="1"/>
</dbReference>
<keyword evidence="4" id="KW-1185">Reference proteome</keyword>
<dbReference type="Gene3D" id="3.30.1230.10">
    <property type="entry name" value="YlxR-like"/>
    <property type="match status" value="1"/>
</dbReference>
<dbReference type="SUPFAM" id="SSF55315">
    <property type="entry name" value="L30e-like"/>
    <property type="match status" value="1"/>
</dbReference>
<proteinExistence type="predicted"/>
<protein>
    <submittedName>
        <fullName evidence="3">DNA-binding protein</fullName>
    </submittedName>
</protein>
<reference evidence="3" key="1">
    <citation type="journal article" date="2014" name="Int. J. Syst. Evol. Microbiol.">
        <title>Complete genome sequence of Corynebacterium casei LMG S-19264T (=DSM 44701T), isolated from a smear-ripened cheese.</title>
        <authorList>
            <consortium name="US DOE Joint Genome Institute (JGI-PGF)"/>
            <person name="Walter F."/>
            <person name="Albersmeier A."/>
            <person name="Kalinowski J."/>
            <person name="Ruckert C."/>
        </authorList>
    </citation>
    <scope>NUCLEOTIDE SEQUENCE</scope>
    <source>
        <strain evidence="3">CCM 7897</strain>
    </source>
</reference>
<dbReference type="InterPro" id="IPR007393">
    <property type="entry name" value="YlxR_dom"/>
</dbReference>